<sequence length="64" mass="6908">MTTASLYTGPAGRLLADTHRPEPEGAVAALQSPTRGTAGPAREELHQLITVRLDDARLAEERDR</sequence>
<reference evidence="2 3" key="1">
    <citation type="submission" date="2018-12" db="EMBL/GenBank/DDBJ databases">
        <authorList>
            <person name="Feng G."/>
            <person name="Zhu H."/>
        </authorList>
    </citation>
    <scope>NUCLEOTIDE SEQUENCE [LARGE SCALE GENOMIC DNA]</scope>
    <source>
        <strain evidence="2 3">KCTC 12533</strain>
    </source>
</reference>
<feature type="region of interest" description="Disordered" evidence="1">
    <location>
        <begin position="1"/>
        <end position="22"/>
    </location>
</feature>
<evidence type="ECO:0000256" key="1">
    <source>
        <dbReference type="SAM" id="MobiDB-lite"/>
    </source>
</evidence>
<gene>
    <name evidence="2" type="ORF">EI291_05220</name>
</gene>
<proteinExistence type="predicted"/>
<evidence type="ECO:0000313" key="3">
    <source>
        <dbReference type="Proteomes" id="UP000273500"/>
    </source>
</evidence>
<evidence type="ECO:0000313" key="2">
    <source>
        <dbReference type="EMBL" id="RSK50053.1"/>
    </source>
</evidence>
<protein>
    <submittedName>
        <fullName evidence="2">Uncharacterized protein</fullName>
    </submittedName>
</protein>
<dbReference type="RefSeq" id="WP_125418728.1">
    <property type="nucleotide sequence ID" value="NZ_RWIT01000002.1"/>
</dbReference>
<organism evidence="2 3">
    <name type="scientific">Hymenobacter rigui</name>
    <dbReference type="NCBI Taxonomy" id="334424"/>
    <lineage>
        <taxon>Bacteria</taxon>
        <taxon>Pseudomonadati</taxon>
        <taxon>Bacteroidota</taxon>
        <taxon>Cytophagia</taxon>
        <taxon>Cytophagales</taxon>
        <taxon>Hymenobacteraceae</taxon>
        <taxon>Hymenobacter</taxon>
    </lineage>
</organism>
<dbReference type="EMBL" id="RWIT01000002">
    <property type="protein sequence ID" value="RSK50053.1"/>
    <property type="molecule type" value="Genomic_DNA"/>
</dbReference>
<comment type="caution">
    <text evidence="2">The sequence shown here is derived from an EMBL/GenBank/DDBJ whole genome shotgun (WGS) entry which is preliminary data.</text>
</comment>
<dbReference type="Proteomes" id="UP000273500">
    <property type="component" value="Unassembled WGS sequence"/>
</dbReference>
<keyword evidence="3" id="KW-1185">Reference proteome</keyword>
<accession>A0A428KU61</accession>
<dbReference type="AlphaFoldDB" id="A0A428KU61"/>
<name>A0A428KU61_9BACT</name>